<dbReference type="Pfam" id="PF00753">
    <property type="entry name" value="Lactamase_B"/>
    <property type="match status" value="1"/>
</dbReference>
<comment type="catalytic activity">
    <reaction evidence="5">
        <text>a ribonucleotidyl-ribonucleotide-RNA + H2O = a 3'-end ribonucleotide-RNA + a 5'-end 5'-phospho-ribonucleoside-RNA + H(+)</text>
        <dbReference type="Rhea" id="RHEA:68096"/>
        <dbReference type="Rhea" id="RHEA-COMP:15179"/>
        <dbReference type="Rhea" id="RHEA-COMP:17355"/>
        <dbReference type="Rhea" id="RHEA-COMP:17428"/>
        <dbReference type="ChEBI" id="CHEBI:15377"/>
        <dbReference type="ChEBI" id="CHEBI:15378"/>
        <dbReference type="ChEBI" id="CHEBI:74896"/>
        <dbReference type="ChEBI" id="CHEBI:138282"/>
        <dbReference type="ChEBI" id="CHEBI:173118"/>
    </reaction>
    <physiologicalReaction direction="left-to-right" evidence="5">
        <dbReference type="Rhea" id="RHEA:68097"/>
    </physiologicalReaction>
</comment>
<reference evidence="9" key="1">
    <citation type="submission" date="2017-09" db="EMBL/GenBank/DDBJ databases">
        <title>Depth-based differentiation of microbial function through sediment-hosted aquifers and enrichment of novel symbionts in the deep terrestrial subsurface.</title>
        <authorList>
            <person name="Probst A.J."/>
            <person name="Ladd B."/>
            <person name="Jarett J.K."/>
            <person name="Geller-Mcgrath D.E."/>
            <person name="Sieber C.M.K."/>
            <person name="Emerson J.B."/>
            <person name="Anantharaman K."/>
            <person name="Thomas B.C."/>
            <person name="Malmstrom R."/>
            <person name="Stieglmeier M."/>
            <person name="Klingl A."/>
            <person name="Woyke T."/>
            <person name="Ryan C.M."/>
            <person name="Banfield J.F."/>
        </authorList>
    </citation>
    <scope>NUCLEOTIDE SEQUENCE [LARGE SCALE GENOMIC DNA]</scope>
</reference>
<comment type="subcellular location">
    <subcellularLocation>
        <location evidence="1">Cytoplasm</location>
        <location evidence="1">Cytosol</location>
    </subcellularLocation>
</comment>
<evidence type="ECO:0000259" key="7">
    <source>
        <dbReference type="SMART" id="SM00849"/>
    </source>
</evidence>
<feature type="domain" description="Metallo-beta-lactamase" evidence="7">
    <location>
        <begin position="22"/>
        <end position="187"/>
    </location>
</feature>
<comment type="function">
    <text evidence="6">Endoribonuclease that catalyzes the hydrolysis of histone-coding pre-mRNA 3'-end. Involved in histone pre-mRNA processing during the S-phase of the cell cycle, which is required for entering/progressing through S-phase. Cleaves histone pre-mRNA at a major and a minor cleavage site after the 5'-ACCCA-3' and the 5'-ACCCACA-3' sequence, respectively, and located downstream of the stem-loop. May require the presence of the HDE element located at the histone pre-RNA 3'-end to avoid non-specific cleavage.</text>
</comment>
<gene>
    <name evidence="8" type="ORF">COU03_01410</name>
</gene>
<dbReference type="SUPFAM" id="SSF56281">
    <property type="entry name" value="Metallo-hydrolase/oxidoreductase"/>
    <property type="match status" value="1"/>
</dbReference>
<dbReference type="InterPro" id="IPR001279">
    <property type="entry name" value="Metallo-B-lactamas"/>
</dbReference>
<accession>A0A2H0UXT1</accession>
<organism evidence="8 9">
    <name type="scientific">bacterium (Candidatus Gribaldobacteria) CG10_big_fil_rev_8_21_14_0_10_41_12</name>
    <dbReference type="NCBI Taxonomy" id="2014277"/>
    <lineage>
        <taxon>Bacteria</taxon>
        <taxon>Candidatus Gribaldobacteria</taxon>
    </lineage>
</organism>
<dbReference type="PANTHER" id="PTHR23200">
    <property type="entry name" value="METALLO-BETA-LACTAMASE DOMAIN-CONTAINING PROTEIN 1"/>
    <property type="match status" value="1"/>
</dbReference>
<evidence type="ECO:0000256" key="4">
    <source>
        <dbReference type="ARBA" id="ARBA00032988"/>
    </source>
</evidence>
<evidence type="ECO:0000256" key="5">
    <source>
        <dbReference type="ARBA" id="ARBA00044690"/>
    </source>
</evidence>
<dbReference type="AlphaFoldDB" id="A0A2H0UXT1"/>
<dbReference type="InterPro" id="IPR039344">
    <property type="entry name" value="MBLAC1"/>
</dbReference>
<evidence type="ECO:0000256" key="1">
    <source>
        <dbReference type="ARBA" id="ARBA00004514"/>
    </source>
</evidence>
<dbReference type="CDD" id="cd07711">
    <property type="entry name" value="MBLAC1-like_MBL-fold"/>
    <property type="match status" value="1"/>
</dbReference>
<evidence type="ECO:0000256" key="3">
    <source>
        <dbReference type="ARBA" id="ARBA00014856"/>
    </source>
</evidence>
<dbReference type="InterPro" id="IPR036866">
    <property type="entry name" value="RibonucZ/Hydroxyglut_hydro"/>
</dbReference>
<dbReference type="Gene3D" id="3.60.15.10">
    <property type="entry name" value="Ribonuclease Z/Hydroxyacylglutathione hydrolase-like"/>
    <property type="match status" value="1"/>
</dbReference>
<evidence type="ECO:0000313" key="8">
    <source>
        <dbReference type="EMBL" id="PIR91623.1"/>
    </source>
</evidence>
<name>A0A2H0UXT1_9BACT</name>
<dbReference type="Proteomes" id="UP000228906">
    <property type="component" value="Unassembled WGS sequence"/>
</dbReference>
<protein>
    <recommendedName>
        <fullName evidence="3">Metallo-beta-lactamase domain-containing protein 1</fullName>
    </recommendedName>
    <alternativeName>
        <fullName evidence="4">Endoribonuclease MBLAC1</fullName>
    </alternativeName>
</protein>
<comment type="subunit">
    <text evidence="2">Homodimer.</text>
</comment>
<evidence type="ECO:0000313" key="9">
    <source>
        <dbReference type="Proteomes" id="UP000228906"/>
    </source>
</evidence>
<proteinExistence type="predicted"/>
<dbReference type="EMBL" id="PFAV01000023">
    <property type="protein sequence ID" value="PIR91623.1"/>
    <property type="molecule type" value="Genomic_DNA"/>
</dbReference>
<dbReference type="PANTHER" id="PTHR23200:SF48">
    <property type="entry name" value="METALLO-BETA-LACTAMASE DOMAIN-CONTAINING PROTEIN 1"/>
    <property type="match status" value="1"/>
</dbReference>
<dbReference type="SMART" id="SM00849">
    <property type="entry name" value="Lactamase_B"/>
    <property type="match status" value="1"/>
</dbReference>
<evidence type="ECO:0000256" key="2">
    <source>
        <dbReference type="ARBA" id="ARBA00011738"/>
    </source>
</evidence>
<evidence type="ECO:0000256" key="6">
    <source>
        <dbReference type="ARBA" id="ARBA00045869"/>
    </source>
</evidence>
<dbReference type="GO" id="GO:0005829">
    <property type="term" value="C:cytosol"/>
    <property type="evidence" value="ECO:0007669"/>
    <property type="project" value="UniProtKB-SubCell"/>
</dbReference>
<comment type="caution">
    <text evidence="8">The sequence shown here is derived from an EMBL/GenBank/DDBJ whole genome shotgun (WGS) entry which is preliminary data.</text>
</comment>
<sequence>MAEIKVLVEGYASKKKKGNPASPSAVLIFDGDIKVLVDPGSNAKALLEALRKEKIKPADIDIVFLTHYHLDHLLNIRLFPTNDIYDGDTISRGDKIISFAGGKLPKTNIRIIKTPGHAYEHCSLLAQTAKGKVAVAGDVFWWWNEHKKNYARQKLLKQKDPFVKNKLALLQSRKKLLALADYIIPGHGKMFKVPGADL</sequence>